<dbReference type="PANTHER" id="PTHR42776:SF27">
    <property type="entry name" value="DIPEPTIDYL PEPTIDASE FAMILY MEMBER 6"/>
    <property type="match status" value="1"/>
</dbReference>
<feature type="domain" description="Peptidase S9 prolyl oligopeptidase catalytic" evidence="2">
    <location>
        <begin position="3"/>
        <end position="161"/>
    </location>
</feature>
<reference evidence="3 4" key="1">
    <citation type="submission" date="2020-09" db="EMBL/GenBank/DDBJ databases">
        <authorList>
            <person name="Yoon J.-W."/>
        </authorList>
    </citation>
    <scope>NUCLEOTIDE SEQUENCE [LARGE SCALE GENOMIC DNA]</scope>
    <source>
        <strain evidence="3 4">KMU-140</strain>
    </source>
</reference>
<evidence type="ECO:0000256" key="1">
    <source>
        <dbReference type="ARBA" id="ARBA00022801"/>
    </source>
</evidence>
<evidence type="ECO:0000259" key="2">
    <source>
        <dbReference type="Pfam" id="PF00326"/>
    </source>
</evidence>
<accession>A0ABR8KSW9</accession>
<dbReference type="Pfam" id="PF00326">
    <property type="entry name" value="Peptidase_S9"/>
    <property type="match status" value="1"/>
</dbReference>
<protein>
    <submittedName>
        <fullName evidence="3">Prolyl oligopeptidase family serine peptidase</fullName>
    </submittedName>
</protein>
<dbReference type="SUPFAM" id="SSF53474">
    <property type="entry name" value="alpha/beta-Hydrolases"/>
    <property type="match status" value="1"/>
</dbReference>
<dbReference type="EMBL" id="JACXLC010000001">
    <property type="protein sequence ID" value="MBD2842338.1"/>
    <property type="molecule type" value="Genomic_DNA"/>
</dbReference>
<sequence length="180" mass="20016">MNDAVTYFAQKGLVDADRACVMGWSYGGYAAARGAQRDSDLWQCAIAGAGVYDMPLMNKWDAENLRRFSSGFQATSDDPEGISPARNTDGEWSPILIVAAERDARIPMEQAEVLVRNLKKSGKVEGRDFKYIVQEQGTHNLPYDDVHMQWINEAVAWLDKYNPAYVPSDGDSPPPLLNLD</sequence>
<dbReference type="Gene3D" id="3.40.50.1820">
    <property type="entry name" value="alpha/beta hydrolase"/>
    <property type="match status" value="1"/>
</dbReference>
<dbReference type="PANTHER" id="PTHR42776">
    <property type="entry name" value="SERINE PEPTIDASE S9 FAMILY MEMBER"/>
    <property type="match status" value="1"/>
</dbReference>
<dbReference type="Proteomes" id="UP000635384">
    <property type="component" value="Unassembled WGS sequence"/>
</dbReference>
<keyword evidence="1" id="KW-0378">Hydrolase</keyword>
<organism evidence="3 4">
    <name type="scientific">Erythrobacter rubeus</name>
    <dbReference type="NCBI Taxonomy" id="2760803"/>
    <lineage>
        <taxon>Bacteria</taxon>
        <taxon>Pseudomonadati</taxon>
        <taxon>Pseudomonadota</taxon>
        <taxon>Alphaproteobacteria</taxon>
        <taxon>Sphingomonadales</taxon>
        <taxon>Erythrobacteraceae</taxon>
        <taxon>Erythrobacter/Porphyrobacter group</taxon>
        <taxon>Erythrobacter</taxon>
    </lineage>
</organism>
<dbReference type="InterPro" id="IPR001375">
    <property type="entry name" value="Peptidase_S9_cat"/>
</dbReference>
<keyword evidence="4" id="KW-1185">Reference proteome</keyword>
<evidence type="ECO:0000313" key="4">
    <source>
        <dbReference type="Proteomes" id="UP000635384"/>
    </source>
</evidence>
<dbReference type="InterPro" id="IPR029058">
    <property type="entry name" value="AB_hydrolase_fold"/>
</dbReference>
<evidence type="ECO:0000313" key="3">
    <source>
        <dbReference type="EMBL" id="MBD2842338.1"/>
    </source>
</evidence>
<comment type="caution">
    <text evidence="3">The sequence shown here is derived from an EMBL/GenBank/DDBJ whole genome shotgun (WGS) entry which is preliminary data.</text>
</comment>
<name>A0ABR8KSW9_9SPHN</name>
<gene>
    <name evidence="3" type="ORF">IB285_08725</name>
</gene>
<proteinExistence type="predicted"/>